<dbReference type="FunFam" id="3.40.47.10:FF:000004">
    <property type="entry name" value="3-oxoacyl-[acyl-carrier-protein] synthase 3"/>
    <property type="match status" value="1"/>
</dbReference>
<sequence length="326" mass="34988">MNIFSRIIGTGSYFPEKIMTNKDFEKFLDTSDEWIKTRTGMKERRVAGAGEYTSDMGAKAALAAIEMAGINPEELDGIIVATFTPDTTMPSTACRIQHKIKAGNGFAFDLSAACSGFLYACSLANGLIKSGSAKKILIVGAENLTASLDWRDRGTCILFGDGAGAVVLSADAEPGIHSVHTYADGQYGELLKQDNIGTKFLRDLKDEPIEDNMIKMKGNDIFKIAVRAMADAAKEAADAAGFAPEDIDWVIPHQANMRIIDAVAKRLGVSMDNVVINIEQYANTSAATIPTALDQYVREGKIKKGDNVVSAAFGGGLTWGSMSFTF</sequence>
<dbReference type="NCBIfam" id="TIGR00747">
    <property type="entry name" value="fabH"/>
    <property type="match status" value="1"/>
</dbReference>
<feature type="active site" evidence="13">
    <location>
        <position position="253"/>
    </location>
</feature>
<comment type="catalytic activity">
    <reaction evidence="12">
        <text>malonyl-[ACP] + acetyl-CoA + H(+) = 3-oxobutanoyl-[ACP] + CO2 + CoA</text>
        <dbReference type="Rhea" id="RHEA:12080"/>
        <dbReference type="Rhea" id="RHEA-COMP:9623"/>
        <dbReference type="Rhea" id="RHEA-COMP:9625"/>
        <dbReference type="ChEBI" id="CHEBI:15378"/>
        <dbReference type="ChEBI" id="CHEBI:16526"/>
        <dbReference type="ChEBI" id="CHEBI:57287"/>
        <dbReference type="ChEBI" id="CHEBI:57288"/>
        <dbReference type="ChEBI" id="CHEBI:78449"/>
        <dbReference type="ChEBI" id="CHEBI:78450"/>
        <dbReference type="EC" id="2.3.1.180"/>
    </reaction>
    <physiologicalReaction direction="left-to-right" evidence="12">
        <dbReference type="Rhea" id="RHEA:12081"/>
    </physiologicalReaction>
</comment>
<comment type="subunit">
    <text evidence="13">Homodimer.</text>
</comment>
<feature type="active site" evidence="13">
    <location>
        <position position="114"/>
    </location>
</feature>
<dbReference type="HOGENOM" id="CLU_039592_3_1_0"/>
<organism evidence="16 17">
    <name type="scientific">Denitrovibrio acetiphilus (strain DSM 12809 / NBRC 114555 / N2460)</name>
    <dbReference type="NCBI Taxonomy" id="522772"/>
    <lineage>
        <taxon>Bacteria</taxon>
        <taxon>Pseudomonadati</taxon>
        <taxon>Deferribacterota</taxon>
        <taxon>Deferribacteres</taxon>
        <taxon>Deferribacterales</taxon>
        <taxon>Geovibrionaceae</taxon>
        <taxon>Denitrovibrio</taxon>
    </lineage>
</organism>
<dbReference type="HAMAP" id="MF_01815">
    <property type="entry name" value="FabH"/>
    <property type="match status" value="1"/>
</dbReference>
<dbReference type="GO" id="GO:0006633">
    <property type="term" value="P:fatty acid biosynthetic process"/>
    <property type="evidence" value="ECO:0007669"/>
    <property type="project" value="UniProtKB-UniRule"/>
</dbReference>
<dbReference type="Pfam" id="PF08545">
    <property type="entry name" value="ACP_syn_III"/>
    <property type="match status" value="1"/>
</dbReference>
<dbReference type="NCBIfam" id="NF006829">
    <property type="entry name" value="PRK09352.1"/>
    <property type="match status" value="1"/>
</dbReference>
<comment type="domain">
    <text evidence="13">The last Arg residue of the ACP-binding site is essential for the weak association between ACP/AcpP and FabH.</text>
</comment>
<dbReference type="GO" id="GO:0044550">
    <property type="term" value="P:secondary metabolite biosynthetic process"/>
    <property type="evidence" value="ECO:0007669"/>
    <property type="project" value="TreeGrafter"/>
</dbReference>
<name>D4H755_DENA2</name>
<dbReference type="RefSeq" id="WP_013012244.1">
    <property type="nucleotide sequence ID" value="NC_013943.1"/>
</dbReference>
<dbReference type="UniPathway" id="UPA00094"/>
<evidence type="ECO:0000256" key="7">
    <source>
        <dbReference type="ARBA" id="ARBA00022832"/>
    </source>
</evidence>
<evidence type="ECO:0000256" key="13">
    <source>
        <dbReference type="HAMAP-Rule" id="MF_01815"/>
    </source>
</evidence>
<dbReference type="PANTHER" id="PTHR34069">
    <property type="entry name" value="3-OXOACYL-[ACYL-CARRIER-PROTEIN] SYNTHASE 3"/>
    <property type="match status" value="1"/>
</dbReference>
<dbReference type="Proteomes" id="UP000002012">
    <property type="component" value="Chromosome"/>
</dbReference>
<gene>
    <name evidence="13" type="primary">fabH</name>
    <name evidence="16" type="ordered locus">Dacet_3009</name>
</gene>
<evidence type="ECO:0000256" key="3">
    <source>
        <dbReference type="ARBA" id="ARBA00012333"/>
    </source>
</evidence>
<dbReference type="PANTHER" id="PTHR34069:SF2">
    <property type="entry name" value="BETA-KETOACYL-[ACYL-CARRIER-PROTEIN] SYNTHASE III"/>
    <property type="match status" value="1"/>
</dbReference>
<dbReference type="Gene3D" id="3.40.47.10">
    <property type="match status" value="1"/>
</dbReference>
<proteinExistence type="inferred from homology"/>
<comment type="subcellular location">
    <subcellularLocation>
        <location evidence="13">Cytoplasm</location>
    </subcellularLocation>
</comment>
<dbReference type="GO" id="GO:0004315">
    <property type="term" value="F:3-oxoacyl-[acyl-carrier-protein] synthase activity"/>
    <property type="evidence" value="ECO:0007669"/>
    <property type="project" value="InterPro"/>
</dbReference>
<dbReference type="InterPro" id="IPR013747">
    <property type="entry name" value="ACP_syn_III_C"/>
</dbReference>
<dbReference type="OrthoDB" id="9815506at2"/>
<protein>
    <recommendedName>
        <fullName evidence="3 13">Beta-ketoacyl-[acyl-carrier-protein] synthase III</fullName>
        <shortName evidence="13">Beta-ketoacyl-ACP synthase III</shortName>
        <shortName evidence="13">KAS III</shortName>
        <ecNumber evidence="3 13">2.3.1.180</ecNumber>
    </recommendedName>
    <alternativeName>
        <fullName evidence="13">3-oxoacyl-[acyl-carrier-protein] synthase 3</fullName>
    </alternativeName>
    <alternativeName>
        <fullName evidence="13">3-oxoacyl-[acyl-carrier-protein] synthase III</fullName>
    </alternativeName>
</protein>
<dbReference type="AlphaFoldDB" id="D4H755"/>
<dbReference type="KEGG" id="dap:Dacet_3009"/>
<keyword evidence="11 13" id="KW-0012">Acyltransferase</keyword>
<dbReference type="SUPFAM" id="SSF53901">
    <property type="entry name" value="Thiolase-like"/>
    <property type="match status" value="1"/>
</dbReference>
<accession>D4H755</accession>
<dbReference type="Pfam" id="PF08541">
    <property type="entry name" value="ACP_syn_III_C"/>
    <property type="match status" value="1"/>
</dbReference>
<dbReference type="PaxDb" id="522772-Dacet_3009"/>
<evidence type="ECO:0000259" key="15">
    <source>
        <dbReference type="Pfam" id="PF08545"/>
    </source>
</evidence>
<feature type="domain" description="Beta-ketoacyl-[acyl-carrier-protein] synthase III N-terminal" evidence="15">
    <location>
        <begin position="108"/>
        <end position="185"/>
    </location>
</feature>
<dbReference type="eggNOG" id="COG0332">
    <property type="taxonomic scope" value="Bacteria"/>
</dbReference>
<evidence type="ECO:0000256" key="8">
    <source>
        <dbReference type="ARBA" id="ARBA00023098"/>
    </source>
</evidence>
<comment type="pathway">
    <text evidence="1 13">Lipid metabolism; fatty acid biosynthesis.</text>
</comment>
<keyword evidence="17" id="KW-1185">Reference proteome</keyword>
<dbReference type="EC" id="2.3.1.180" evidence="3 13"/>
<comment type="function">
    <text evidence="13">Catalyzes the condensation reaction of fatty acid synthesis by the addition to an acyl acceptor of two carbons from malonyl-ACP. Catalyzes the first condensation reaction which initiates fatty acid synthesis and may therefore play a role in governing the total rate of fatty acid production. Possesses both acetoacetyl-ACP synthase and acetyl transacylase activities. Its substrate specificity determines the biosynthesis of branched-chain and/or straight-chain of fatty acids.</text>
</comment>
<reference evidence="16 17" key="1">
    <citation type="journal article" date="2010" name="Stand. Genomic Sci.">
        <title>Complete genome sequence of Denitrovibrio acetiphilus type strain (N2460).</title>
        <authorList>
            <person name="Kiss H."/>
            <person name="Lang E."/>
            <person name="Lapidus A."/>
            <person name="Copeland A."/>
            <person name="Nolan M."/>
            <person name="Glavina Del Rio T."/>
            <person name="Chen F."/>
            <person name="Lucas S."/>
            <person name="Tice H."/>
            <person name="Cheng J.F."/>
            <person name="Han C."/>
            <person name="Goodwin L."/>
            <person name="Pitluck S."/>
            <person name="Liolios K."/>
            <person name="Pati A."/>
            <person name="Ivanova N."/>
            <person name="Mavromatis K."/>
            <person name="Chen A."/>
            <person name="Palaniappan K."/>
            <person name="Land M."/>
            <person name="Hauser L."/>
            <person name="Chang Y.J."/>
            <person name="Jeffries C.D."/>
            <person name="Detter J.C."/>
            <person name="Brettin T."/>
            <person name="Spring S."/>
            <person name="Rohde M."/>
            <person name="Goker M."/>
            <person name="Woyke T."/>
            <person name="Bristow J."/>
            <person name="Eisen J.A."/>
            <person name="Markowitz V."/>
            <person name="Hugenholtz P."/>
            <person name="Kyrpides N.C."/>
            <person name="Klenk H.P."/>
        </authorList>
    </citation>
    <scope>NUCLEOTIDE SEQUENCE [LARGE SCALE GENOMIC DNA]</scope>
    <source>
        <strain evidence="17">DSM 12809 / NBRC 114555 / N2460</strain>
    </source>
</reference>
<keyword evidence="6 13" id="KW-0808">Transferase</keyword>
<evidence type="ECO:0000256" key="1">
    <source>
        <dbReference type="ARBA" id="ARBA00005194"/>
    </source>
</evidence>
<dbReference type="InterPro" id="IPR013751">
    <property type="entry name" value="ACP_syn_III_N"/>
</dbReference>
<keyword evidence="9 13" id="KW-0275">Fatty acid biosynthesis</keyword>
<evidence type="ECO:0000256" key="10">
    <source>
        <dbReference type="ARBA" id="ARBA00023268"/>
    </source>
</evidence>
<evidence type="ECO:0000256" key="9">
    <source>
        <dbReference type="ARBA" id="ARBA00023160"/>
    </source>
</evidence>
<dbReference type="FunCoup" id="D4H755">
    <property type="interactions" value="484"/>
</dbReference>
<evidence type="ECO:0000256" key="11">
    <source>
        <dbReference type="ARBA" id="ARBA00023315"/>
    </source>
</evidence>
<evidence type="ECO:0000259" key="14">
    <source>
        <dbReference type="Pfam" id="PF08541"/>
    </source>
</evidence>
<dbReference type="EMBL" id="CP001968">
    <property type="protein sequence ID" value="ADD69759.1"/>
    <property type="molecule type" value="Genomic_DNA"/>
</dbReference>
<keyword evidence="10 13" id="KW-0511">Multifunctional enzyme</keyword>
<keyword evidence="7 13" id="KW-0276">Fatty acid metabolism</keyword>
<feature type="region of interest" description="ACP-binding" evidence="13">
    <location>
        <begin position="254"/>
        <end position="258"/>
    </location>
</feature>
<feature type="active site" evidence="13">
    <location>
        <position position="283"/>
    </location>
</feature>
<evidence type="ECO:0000256" key="2">
    <source>
        <dbReference type="ARBA" id="ARBA00008642"/>
    </source>
</evidence>
<dbReference type="CDD" id="cd00830">
    <property type="entry name" value="KAS_III"/>
    <property type="match status" value="1"/>
</dbReference>
<evidence type="ECO:0000256" key="5">
    <source>
        <dbReference type="ARBA" id="ARBA00022516"/>
    </source>
</evidence>
<dbReference type="InParanoid" id="D4H755"/>
<evidence type="ECO:0000256" key="6">
    <source>
        <dbReference type="ARBA" id="ARBA00022679"/>
    </source>
</evidence>
<evidence type="ECO:0000313" key="16">
    <source>
        <dbReference type="EMBL" id="ADD69759.1"/>
    </source>
</evidence>
<evidence type="ECO:0000256" key="12">
    <source>
        <dbReference type="ARBA" id="ARBA00051096"/>
    </source>
</evidence>
<dbReference type="GO" id="GO:0005737">
    <property type="term" value="C:cytoplasm"/>
    <property type="evidence" value="ECO:0007669"/>
    <property type="project" value="UniProtKB-SubCell"/>
</dbReference>
<dbReference type="InterPro" id="IPR016039">
    <property type="entry name" value="Thiolase-like"/>
</dbReference>
<evidence type="ECO:0000256" key="4">
    <source>
        <dbReference type="ARBA" id="ARBA00022490"/>
    </source>
</evidence>
<keyword evidence="5 13" id="KW-0444">Lipid biosynthesis</keyword>
<dbReference type="InterPro" id="IPR004655">
    <property type="entry name" value="FabH"/>
</dbReference>
<evidence type="ECO:0000313" key="17">
    <source>
        <dbReference type="Proteomes" id="UP000002012"/>
    </source>
</evidence>
<dbReference type="GO" id="GO:0033818">
    <property type="term" value="F:beta-ketoacyl-acyl-carrier-protein synthase III activity"/>
    <property type="evidence" value="ECO:0007669"/>
    <property type="project" value="UniProtKB-UniRule"/>
</dbReference>
<comment type="similarity">
    <text evidence="2 13">Belongs to the thiolase-like superfamily. FabH family.</text>
</comment>
<feature type="domain" description="Beta-ketoacyl-[acyl-carrier-protein] synthase III C-terminal" evidence="14">
    <location>
        <begin position="238"/>
        <end position="324"/>
    </location>
</feature>
<keyword evidence="8 13" id="KW-0443">Lipid metabolism</keyword>
<dbReference type="STRING" id="522772.Dacet_3009"/>
<keyword evidence="4 13" id="KW-0963">Cytoplasm</keyword>